<reference evidence="2" key="1">
    <citation type="submission" date="2021-03" db="EMBL/GenBank/DDBJ databases">
        <title>Whole genome shotgun sequence of Actinoplanes consettensis NBRC 14913.</title>
        <authorList>
            <person name="Komaki H."/>
            <person name="Tamura T."/>
        </authorList>
    </citation>
    <scope>NUCLEOTIDE SEQUENCE</scope>
    <source>
        <strain evidence="2">NBRC 14913</strain>
    </source>
</reference>
<evidence type="ECO:0000313" key="2">
    <source>
        <dbReference type="EMBL" id="GIM82712.1"/>
    </source>
</evidence>
<keyword evidence="3" id="KW-1185">Reference proteome</keyword>
<organism evidence="2 3">
    <name type="scientific">Winogradskya consettensis</name>
    <dbReference type="NCBI Taxonomy" id="113560"/>
    <lineage>
        <taxon>Bacteria</taxon>
        <taxon>Bacillati</taxon>
        <taxon>Actinomycetota</taxon>
        <taxon>Actinomycetes</taxon>
        <taxon>Micromonosporales</taxon>
        <taxon>Micromonosporaceae</taxon>
        <taxon>Winogradskya</taxon>
    </lineage>
</organism>
<dbReference type="InterPro" id="IPR032490">
    <property type="entry name" value="DUF5047"/>
</dbReference>
<dbReference type="AlphaFoldDB" id="A0A919W697"/>
<proteinExistence type="predicted"/>
<dbReference type="Proteomes" id="UP000680865">
    <property type="component" value="Unassembled WGS sequence"/>
</dbReference>
<evidence type="ECO:0000313" key="3">
    <source>
        <dbReference type="Proteomes" id="UP000680865"/>
    </source>
</evidence>
<sequence>MYPVTSIFGPALRASHTVVVRVDAYYAGTLLLQDLPITGGTVTVNSGTGVRRTLDVTIADESLWPQLDVIGIELRPYRGVRYPSGAAELVPLGVFCVDSTSMRVRPGSGIQVRAAPDRWARVQRAQFETPQASVRGNMIRQEIIRLVTAAVPGITVTDTTTATTLVTPLVWDRDRAGTAADLATAIAAEVYFDVDGGLVLEPAPLLSQVPVWTVDASANGILLDGDIARDRSRTYNVVVASMGAVDGRTPFAPQIAADTDPTSRTWVDGPFGRVPYYYSSPNLHTTAQALAAAKALLAKVKAINAQLSVESVVHPGLDRGDVMTVLTPAGILERHLIDSLTVPLEVGGVQRITARSSRPDGDIPEGE</sequence>
<dbReference type="RefSeq" id="WP_213002658.1">
    <property type="nucleotide sequence ID" value="NZ_BAAATW010000006.1"/>
</dbReference>
<accession>A0A919W697</accession>
<evidence type="ECO:0000259" key="1">
    <source>
        <dbReference type="Pfam" id="PF16466"/>
    </source>
</evidence>
<protein>
    <recommendedName>
        <fullName evidence="1">DUF5047 domain-containing protein</fullName>
    </recommendedName>
</protein>
<feature type="domain" description="DUF5047" evidence="1">
    <location>
        <begin position="40"/>
        <end position="158"/>
    </location>
</feature>
<comment type="caution">
    <text evidence="2">The sequence shown here is derived from an EMBL/GenBank/DDBJ whole genome shotgun (WGS) entry which is preliminary data.</text>
</comment>
<dbReference type="EMBL" id="BOQP01000052">
    <property type="protein sequence ID" value="GIM82712.1"/>
    <property type="molecule type" value="Genomic_DNA"/>
</dbReference>
<dbReference type="Pfam" id="PF16466">
    <property type="entry name" value="DUF5047"/>
    <property type="match status" value="1"/>
</dbReference>
<name>A0A919W697_9ACTN</name>
<gene>
    <name evidence="2" type="ORF">Aco04nite_82890</name>
</gene>